<dbReference type="SUPFAM" id="SSF81383">
    <property type="entry name" value="F-box domain"/>
    <property type="match status" value="1"/>
</dbReference>
<name>W4K167_HETIT</name>
<feature type="non-terminal residue" evidence="2">
    <location>
        <position position="208"/>
    </location>
</feature>
<dbReference type="HOGENOM" id="CLU_1323639_0_0_1"/>
<dbReference type="Proteomes" id="UP000030671">
    <property type="component" value="Unassembled WGS sequence"/>
</dbReference>
<gene>
    <name evidence="2" type="ORF">HETIRDRAFT_147320</name>
</gene>
<dbReference type="OrthoDB" id="2884925at2759"/>
<dbReference type="Pfam" id="PF12937">
    <property type="entry name" value="F-box-like"/>
    <property type="match status" value="1"/>
</dbReference>
<dbReference type="InParanoid" id="W4K167"/>
<dbReference type="InterPro" id="IPR036047">
    <property type="entry name" value="F-box-like_dom_sf"/>
</dbReference>
<protein>
    <recommendedName>
        <fullName evidence="1">F-box domain-containing protein</fullName>
    </recommendedName>
</protein>
<evidence type="ECO:0000313" key="3">
    <source>
        <dbReference type="Proteomes" id="UP000030671"/>
    </source>
</evidence>
<keyword evidence="3" id="KW-1185">Reference proteome</keyword>
<evidence type="ECO:0000313" key="2">
    <source>
        <dbReference type="EMBL" id="ETW78816.1"/>
    </source>
</evidence>
<sequence length="208" mass="23782">MQIDSRSLRSQSPISHLPNEILTHIFFFLRLDTRRKHEDWSRLTVTHVCRLWREVALCCSHLWSEVTSIRHLDAIQELVHRAKNTELTIDIDETFAKTDSVLDALLPHVGHTATLKLDPGSSRELSRDLQWYDSLLTSKPAPVLQTLELGSNRNAYKVPSDIFLGITPHLRSLSLNHCLVDFSSPLFQCELRHLTLLETPTVDGSNLM</sequence>
<dbReference type="EMBL" id="KI925461">
    <property type="protein sequence ID" value="ETW78816.1"/>
    <property type="molecule type" value="Genomic_DNA"/>
</dbReference>
<accession>W4K167</accession>
<dbReference type="RefSeq" id="XP_009549117.1">
    <property type="nucleotide sequence ID" value="XM_009550822.1"/>
</dbReference>
<dbReference type="InterPro" id="IPR001810">
    <property type="entry name" value="F-box_dom"/>
</dbReference>
<dbReference type="Gene3D" id="1.20.1280.50">
    <property type="match status" value="1"/>
</dbReference>
<dbReference type="KEGG" id="hir:HETIRDRAFT_147320"/>
<feature type="domain" description="F-box" evidence="1">
    <location>
        <begin position="14"/>
        <end position="66"/>
    </location>
</feature>
<dbReference type="AlphaFoldDB" id="W4K167"/>
<evidence type="ECO:0000259" key="1">
    <source>
        <dbReference type="Pfam" id="PF12937"/>
    </source>
</evidence>
<dbReference type="GeneID" id="20667194"/>
<reference evidence="2 3" key="1">
    <citation type="journal article" date="2012" name="New Phytol.">
        <title>Insight into trade-off between wood decay and parasitism from the genome of a fungal forest pathogen.</title>
        <authorList>
            <person name="Olson A."/>
            <person name="Aerts A."/>
            <person name="Asiegbu F."/>
            <person name="Belbahri L."/>
            <person name="Bouzid O."/>
            <person name="Broberg A."/>
            <person name="Canback B."/>
            <person name="Coutinho P.M."/>
            <person name="Cullen D."/>
            <person name="Dalman K."/>
            <person name="Deflorio G."/>
            <person name="van Diepen L.T."/>
            <person name="Dunand C."/>
            <person name="Duplessis S."/>
            <person name="Durling M."/>
            <person name="Gonthier P."/>
            <person name="Grimwood J."/>
            <person name="Fossdal C.G."/>
            <person name="Hansson D."/>
            <person name="Henrissat B."/>
            <person name="Hietala A."/>
            <person name="Himmelstrand K."/>
            <person name="Hoffmeister D."/>
            <person name="Hogberg N."/>
            <person name="James T.Y."/>
            <person name="Karlsson M."/>
            <person name="Kohler A."/>
            <person name="Kues U."/>
            <person name="Lee Y.H."/>
            <person name="Lin Y.C."/>
            <person name="Lind M."/>
            <person name="Lindquist E."/>
            <person name="Lombard V."/>
            <person name="Lucas S."/>
            <person name="Lunden K."/>
            <person name="Morin E."/>
            <person name="Murat C."/>
            <person name="Park J."/>
            <person name="Raffaello T."/>
            <person name="Rouze P."/>
            <person name="Salamov A."/>
            <person name="Schmutz J."/>
            <person name="Solheim H."/>
            <person name="Stahlberg J."/>
            <person name="Velez H."/>
            <person name="de Vries R.P."/>
            <person name="Wiebenga A."/>
            <person name="Woodward S."/>
            <person name="Yakovlev I."/>
            <person name="Garbelotto M."/>
            <person name="Martin F."/>
            <person name="Grigoriev I.V."/>
            <person name="Stenlid J."/>
        </authorList>
    </citation>
    <scope>NUCLEOTIDE SEQUENCE [LARGE SCALE GENOMIC DNA]</scope>
    <source>
        <strain evidence="2 3">TC 32-1</strain>
    </source>
</reference>
<organism evidence="2 3">
    <name type="scientific">Heterobasidion irregulare (strain TC 32-1)</name>
    <dbReference type="NCBI Taxonomy" id="747525"/>
    <lineage>
        <taxon>Eukaryota</taxon>
        <taxon>Fungi</taxon>
        <taxon>Dikarya</taxon>
        <taxon>Basidiomycota</taxon>
        <taxon>Agaricomycotina</taxon>
        <taxon>Agaricomycetes</taxon>
        <taxon>Russulales</taxon>
        <taxon>Bondarzewiaceae</taxon>
        <taxon>Heterobasidion</taxon>
        <taxon>Heterobasidion annosum species complex</taxon>
    </lineage>
</organism>
<proteinExistence type="predicted"/>